<proteinExistence type="predicted"/>
<reference evidence="2 3" key="1">
    <citation type="journal article" date="2015" name="Genome Announc.">
        <title>Complete Genome Sequence of Methylobacterium aquaticum Strain 22A, Isolated from Racomitrium japonicum Moss.</title>
        <authorList>
            <person name="Tani A."/>
            <person name="Ogura Y."/>
            <person name="Hayashi T."/>
            <person name="Kimbara K."/>
        </authorList>
    </citation>
    <scope>NUCLEOTIDE SEQUENCE [LARGE SCALE GENOMIC DNA]</scope>
    <source>
        <strain evidence="2 3">MA-22A</strain>
    </source>
</reference>
<dbReference type="Proteomes" id="UP000061432">
    <property type="component" value="Chromosome"/>
</dbReference>
<name>A0A0C6FRC5_9HYPH</name>
<sequence>MTERRHHIAGERPRIEHRPLSIRGAESLGQAEQITLKRPISGDQFSSFVLVQWIVSQGVV</sequence>
<protein>
    <submittedName>
        <fullName evidence="2">Uncharacterized protein</fullName>
    </submittedName>
</protein>
<organism evidence="2 3">
    <name type="scientific">Methylobacterium aquaticum</name>
    <dbReference type="NCBI Taxonomy" id="270351"/>
    <lineage>
        <taxon>Bacteria</taxon>
        <taxon>Pseudomonadati</taxon>
        <taxon>Pseudomonadota</taxon>
        <taxon>Alphaproteobacteria</taxon>
        <taxon>Hyphomicrobiales</taxon>
        <taxon>Methylobacteriaceae</taxon>
        <taxon>Methylobacterium</taxon>
    </lineage>
</organism>
<feature type="compositionally biased region" description="Basic and acidic residues" evidence="1">
    <location>
        <begin position="1"/>
        <end position="19"/>
    </location>
</feature>
<dbReference type="PATRIC" id="fig|270351.10.peg.4827"/>
<dbReference type="AlphaFoldDB" id="A0A0C6FRC5"/>
<evidence type="ECO:0000313" key="2">
    <source>
        <dbReference type="EMBL" id="BAQ47929.1"/>
    </source>
</evidence>
<evidence type="ECO:0000256" key="1">
    <source>
        <dbReference type="SAM" id="MobiDB-lite"/>
    </source>
</evidence>
<dbReference type="EMBL" id="AP014704">
    <property type="protein sequence ID" value="BAQ47929.1"/>
    <property type="molecule type" value="Genomic_DNA"/>
</dbReference>
<evidence type="ECO:0000313" key="3">
    <source>
        <dbReference type="Proteomes" id="UP000061432"/>
    </source>
</evidence>
<reference evidence="3" key="2">
    <citation type="submission" date="2015-01" db="EMBL/GenBank/DDBJ databases">
        <title>Complete genome sequence of Methylobacterium aquaticum strain 22A.</title>
        <authorList>
            <person name="Tani A."/>
            <person name="Ogura Y."/>
            <person name="Hayashi T."/>
        </authorList>
    </citation>
    <scope>NUCLEOTIDE SEQUENCE [LARGE SCALE GENOMIC DNA]</scope>
    <source>
        <strain evidence="3">MA-22A</strain>
    </source>
</reference>
<feature type="region of interest" description="Disordered" evidence="1">
    <location>
        <begin position="1"/>
        <end position="22"/>
    </location>
</feature>
<accession>A0A0C6FRC5</accession>
<gene>
    <name evidence="2" type="ORF">Maq22A_c25145</name>
</gene>
<dbReference type="KEGG" id="maqu:Maq22A_c25145"/>